<keyword evidence="1" id="KW-0472">Membrane</keyword>
<feature type="transmembrane region" description="Helical" evidence="1">
    <location>
        <begin position="80"/>
        <end position="101"/>
    </location>
</feature>
<dbReference type="WBParaSite" id="Hba_01879">
    <property type="protein sequence ID" value="Hba_01879"/>
    <property type="gene ID" value="Hba_01879"/>
</dbReference>
<protein>
    <submittedName>
        <fullName evidence="3">7TM_GPCR_Srx domain-containing protein</fullName>
    </submittedName>
</protein>
<dbReference type="AlphaFoldDB" id="A0A1I7WB31"/>
<dbReference type="Proteomes" id="UP000095283">
    <property type="component" value="Unplaced"/>
</dbReference>
<keyword evidence="1" id="KW-1133">Transmembrane helix</keyword>
<name>A0A1I7WB31_HETBA</name>
<keyword evidence="1" id="KW-0812">Transmembrane</keyword>
<sequence>MLILYSFSNKIIENNFFFLTNLEDNNEIQCKSNILCSKLNFSFHLFPNLVRNLAEFLNLIKLVFQFHLSLMHTLFRFTSLCIETGIVIVSLFYISIFIIYATGPYHIITNNHTILHFSYSESGNIVIHYITRLVLMPLECKPSKKK</sequence>
<reference evidence="3" key="1">
    <citation type="submission" date="2016-11" db="UniProtKB">
        <authorList>
            <consortium name="WormBaseParasite"/>
        </authorList>
    </citation>
    <scope>IDENTIFICATION</scope>
</reference>
<proteinExistence type="predicted"/>
<evidence type="ECO:0000313" key="3">
    <source>
        <dbReference type="WBParaSite" id="Hba_01879"/>
    </source>
</evidence>
<accession>A0A1I7WB31</accession>
<evidence type="ECO:0000313" key="2">
    <source>
        <dbReference type="Proteomes" id="UP000095283"/>
    </source>
</evidence>
<evidence type="ECO:0000256" key="1">
    <source>
        <dbReference type="SAM" id="Phobius"/>
    </source>
</evidence>
<organism evidence="2 3">
    <name type="scientific">Heterorhabditis bacteriophora</name>
    <name type="common">Entomopathogenic nematode worm</name>
    <dbReference type="NCBI Taxonomy" id="37862"/>
    <lineage>
        <taxon>Eukaryota</taxon>
        <taxon>Metazoa</taxon>
        <taxon>Ecdysozoa</taxon>
        <taxon>Nematoda</taxon>
        <taxon>Chromadorea</taxon>
        <taxon>Rhabditida</taxon>
        <taxon>Rhabditina</taxon>
        <taxon>Rhabditomorpha</taxon>
        <taxon>Strongyloidea</taxon>
        <taxon>Heterorhabditidae</taxon>
        <taxon>Heterorhabditis</taxon>
    </lineage>
</organism>
<keyword evidence="2" id="KW-1185">Reference proteome</keyword>